<protein>
    <submittedName>
        <fullName evidence="2">Uncharacterized protein</fullName>
    </submittedName>
</protein>
<feature type="compositionally biased region" description="Basic residues" evidence="1">
    <location>
        <begin position="1025"/>
        <end position="1034"/>
    </location>
</feature>
<gene>
    <name evidence="2" type="ORF">EC957_004482</name>
</gene>
<feature type="region of interest" description="Disordered" evidence="1">
    <location>
        <begin position="80"/>
        <end position="157"/>
    </location>
</feature>
<feature type="region of interest" description="Disordered" evidence="1">
    <location>
        <begin position="408"/>
        <end position="476"/>
    </location>
</feature>
<feature type="compositionally biased region" description="Basic and acidic residues" evidence="1">
    <location>
        <begin position="562"/>
        <end position="573"/>
    </location>
</feature>
<evidence type="ECO:0000313" key="2">
    <source>
        <dbReference type="EMBL" id="KAF9549182.1"/>
    </source>
</evidence>
<dbReference type="Proteomes" id="UP000723463">
    <property type="component" value="Unassembled WGS sequence"/>
</dbReference>
<feature type="region of interest" description="Disordered" evidence="1">
    <location>
        <begin position="1124"/>
        <end position="1199"/>
    </location>
</feature>
<feature type="compositionally biased region" description="Low complexity" evidence="1">
    <location>
        <begin position="1156"/>
        <end position="1170"/>
    </location>
</feature>
<feature type="compositionally biased region" description="Polar residues" evidence="1">
    <location>
        <begin position="37"/>
        <end position="52"/>
    </location>
</feature>
<feature type="compositionally biased region" description="Basic and acidic residues" evidence="1">
    <location>
        <begin position="1171"/>
        <end position="1191"/>
    </location>
</feature>
<proteinExistence type="predicted"/>
<keyword evidence="3" id="KW-1185">Reference proteome</keyword>
<sequence>MAKGARASPASARTPTTPNSQQTTPHPQAPFTVNIPIITTTPQQHPLQQAQTPRPPNSPYPPHRERLSGLTIRSLRNQLSSQGRSTGGNNQRQSPTATQGPRNINARTRPEAASVVNAPSSSNNITLSPRRPTQTTNGQTSSGTSHQSAPEITDQQSFSTQLAIPPLTDLLASIGNVEAMLASWESESRDTDETIRQLYAQEANLRSGSCSTSAALSSSSLSSSTSSSRATPSSATLQGSSTNTDTNMAGSRGSMRKKASDETIACSMAFHNSERARARVNLFETVPTEVLCVILGWVVEPIGKKMSATDDGDGLRIGNPLLYWHLNPDRTLLRLVCRSWNQTIVAMAREIHVKLGSDESMVKLLETEERRRTRPATLTRTTVIQGRIGGARLPHLSLAIRNAYSNSLSRSNIPRPQSPLRRQQPSLLEQQLQQRPPLRRSARLSHVTQHTTSSTTPSSSSLSTPTRTTPRSQATSVDWEPSFTYIHTRTTRDQNERRRLVKQTAVPIQGFYRLSLPIHATGTTTGSTSGSSSSTCAGGEVSKRVNPWSFPSSVSSLTVEGDLIRSSDPKEDVTLSSSYAGTNPRPGGGSFDATSRSPQYRMSNAQFGTMLDHWLRAAAPEGLVKFSVSSSADFGLNGLLSLPHTLTTLKISRCPRISGGALHHGFHHLSNLTSLTLCSELLFTDETFLIALKSLSQLTRFVYVYPCDAVQPVWRDLFRYCSSCELYHRRVTTKTYSRTLIMPELPDQIQDFTFEMDEPRLQELRIETFEQNRHGLDRKDIRYAITLWKADDPTAVQSPTPLWCGFDLAQDEIRSWWPANLRRLDLSKSIVTGSTFDVPPQLQELVIAYPLEPNEMTATEGDGSGLSIEEKQWYPESLSTLDIRGVPYHVPCVIHDESDTKIKGWMAYINRMLKMVPRQLEHLTTSSFQVPEADSMAAMKDRVQNSLKTWKIRLLCPQRPRQTGYSMLQLYAPYIYVDDESGEDEEEEVEEDIAVLSSGDDTDSDSSMDYMESFLRRGEIAADRLRRRRQRAQRQARPTMGQTRPSGQTTSHQGSQGVQAAMGSLSAAEKYDVTPVMLRQAVKNMKVLDTLEVYVNYQHYRLCRANWKGNLGLSEPPPVIALPTPNVNKEEEGGGDHVDQGEVYPRKKLRSILKRPTGTASSASTPAGSPVDRKGKGRAHDDPKGKGRKADFSSQHPKASWVGIGGLDVVLETGRQDKGKGVKRGHDDGDRDLDSQLQPLAVTTSVIGIGGNVRGGGRGPAKTSLRYWENSCCGERCLGWGRVHLD</sequence>
<dbReference type="SUPFAM" id="SSF52047">
    <property type="entry name" value="RNI-like"/>
    <property type="match status" value="1"/>
</dbReference>
<feature type="compositionally biased region" description="Low complexity" evidence="1">
    <location>
        <begin position="216"/>
        <end position="237"/>
    </location>
</feature>
<feature type="region of interest" description="Disordered" evidence="1">
    <location>
        <begin position="561"/>
        <end position="597"/>
    </location>
</feature>
<accession>A0A9P6K772</accession>
<organism evidence="2 3">
    <name type="scientific">Mortierella hygrophila</name>
    <dbReference type="NCBI Taxonomy" id="979708"/>
    <lineage>
        <taxon>Eukaryota</taxon>
        <taxon>Fungi</taxon>
        <taxon>Fungi incertae sedis</taxon>
        <taxon>Mucoromycota</taxon>
        <taxon>Mortierellomycotina</taxon>
        <taxon>Mortierellomycetes</taxon>
        <taxon>Mortierellales</taxon>
        <taxon>Mortierellaceae</taxon>
        <taxon>Mortierella</taxon>
    </lineage>
</organism>
<dbReference type="Gene3D" id="3.80.10.10">
    <property type="entry name" value="Ribonuclease Inhibitor"/>
    <property type="match status" value="1"/>
</dbReference>
<evidence type="ECO:0000313" key="3">
    <source>
        <dbReference type="Proteomes" id="UP000723463"/>
    </source>
</evidence>
<feature type="compositionally biased region" description="Low complexity" evidence="1">
    <location>
        <begin position="414"/>
        <end position="436"/>
    </location>
</feature>
<feature type="compositionally biased region" description="Polar residues" evidence="1">
    <location>
        <begin position="1040"/>
        <end position="1058"/>
    </location>
</feature>
<feature type="compositionally biased region" description="Low complexity" evidence="1">
    <location>
        <begin position="133"/>
        <end position="148"/>
    </location>
</feature>
<reference evidence="2" key="1">
    <citation type="journal article" date="2020" name="Fungal Divers.">
        <title>Resolving the Mortierellaceae phylogeny through synthesis of multi-gene phylogenetics and phylogenomics.</title>
        <authorList>
            <person name="Vandepol N."/>
            <person name="Liber J."/>
            <person name="Desiro A."/>
            <person name="Na H."/>
            <person name="Kennedy M."/>
            <person name="Barry K."/>
            <person name="Grigoriev I.V."/>
            <person name="Miller A.N."/>
            <person name="O'Donnell K."/>
            <person name="Stajich J.E."/>
            <person name="Bonito G."/>
        </authorList>
    </citation>
    <scope>NUCLEOTIDE SEQUENCE</scope>
    <source>
        <strain evidence="2">NRRL 2591</strain>
    </source>
</reference>
<feature type="compositionally biased region" description="Low complexity" evidence="1">
    <location>
        <begin position="112"/>
        <end position="124"/>
    </location>
</feature>
<dbReference type="EMBL" id="JAAAXW010000021">
    <property type="protein sequence ID" value="KAF9549182.1"/>
    <property type="molecule type" value="Genomic_DNA"/>
</dbReference>
<feature type="compositionally biased region" description="Low complexity" evidence="1">
    <location>
        <begin position="14"/>
        <end position="26"/>
    </location>
</feature>
<feature type="region of interest" description="Disordered" evidence="1">
    <location>
        <begin position="216"/>
        <end position="257"/>
    </location>
</feature>
<feature type="compositionally biased region" description="Polar residues" evidence="1">
    <location>
        <begin position="80"/>
        <end position="106"/>
    </location>
</feature>
<dbReference type="InterPro" id="IPR032675">
    <property type="entry name" value="LRR_dom_sf"/>
</dbReference>
<evidence type="ECO:0000256" key="1">
    <source>
        <dbReference type="SAM" id="MobiDB-lite"/>
    </source>
</evidence>
<feature type="compositionally biased region" description="Polar residues" evidence="1">
    <location>
        <begin position="238"/>
        <end position="249"/>
    </location>
</feature>
<name>A0A9P6K772_9FUNG</name>
<feature type="compositionally biased region" description="Low complexity" evidence="1">
    <location>
        <begin position="444"/>
        <end position="476"/>
    </location>
</feature>
<comment type="caution">
    <text evidence="2">The sequence shown here is derived from an EMBL/GenBank/DDBJ whole genome shotgun (WGS) entry which is preliminary data.</text>
</comment>
<feature type="region of interest" description="Disordered" evidence="1">
    <location>
        <begin position="1025"/>
        <end position="1061"/>
    </location>
</feature>
<feature type="compositionally biased region" description="Basic and acidic residues" evidence="1">
    <location>
        <begin position="1128"/>
        <end position="1140"/>
    </location>
</feature>
<feature type="region of interest" description="Disordered" evidence="1">
    <location>
        <begin position="1"/>
        <end position="65"/>
    </location>
</feature>